<accession>C3ZZ16</accession>
<organism>
    <name type="scientific">Branchiostoma floridae</name>
    <name type="common">Florida lancelet</name>
    <name type="synonym">Amphioxus</name>
    <dbReference type="NCBI Taxonomy" id="7739"/>
    <lineage>
        <taxon>Eukaryota</taxon>
        <taxon>Metazoa</taxon>
        <taxon>Chordata</taxon>
        <taxon>Cephalochordata</taxon>
        <taxon>Leptocardii</taxon>
        <taxon>Amphioxiformes</taxon>
        <taxon>Branchiostomatidae</taxon>
        <taxon>Branchiostoma</taxon>
    </lineage>
</organism>
<keyword evidence="6" id="KW-0539">Nucleus</keyword>
<feature type="domain" description="C2H2-type" evidence="8">
    <location>
        <begin position="146"/>
        <end position="173"/>
    </location>
</feature>
<dbReference type="SUPFAM" id="SSF57667">
    <property type="entry name" value="beta-beta-alpha zinc fingers"/>
    <property type="match status" value="3"/>
</dbReference>
<feature type="non-terminal residue" evidence="9">
    <location>
        <position position="185"/>
    </location>
</feature>
<dbReference type="FunFam" id="3.30.160.60:FF:000145">
    <property type="entry name" value="Zinc finger protein 574"/>
    <property type="match status" value="1"/>
</dbReference>
<dbReference type="AlphaFoldDB" id="C3ZZ16"/>
<feature type="domain" description="C2H2-type" evidence="8">
    <location>
        <begin position="118"/>
        <end position="145"/>
    </location>
</feature>
<dbReference type="Pfam" id="PF00096">
    <property type="entry name" value="zf-C2H2"/>
    <property type="match status" value="5"/>
</dbReference>
<evidence type="ECO:0000256" key="3">
    <source>
        <dbReference type="ARBA" id="ARBA00022737"/>
    </source>
</evidence>
<name>C3ZZ16_BRAFL</name>
<dbReference type="PROSITE" id="PS50157">
    <property type="entry name" value="ZINC_FINGER_C2H2_2"/>
    <property type="match status" value="5"/>
</dbReference>
<feature type="non-terminal residue" evidence="9">
    <location>
        <position position="1"/>
    </location>
</feature>
<dbReference type="PANTHER" id="PTHR23226">
    <property type="entry name" value="ZINC FINGER AND SCAN DOMAIN-CONTAINING"/>
    <property type="match status" value="1"/>
</dbReference>
<dbReference type="GO" id="GO:0005634">
    <property type="term" value="C:nucleus"/>
    <property type="evidence" value="ECO:0007669"/>
    <property type="project" value="UniProtKB-SubCell"/>
</dbReference>
<sequence>HTADIPGHMCEECGKLFTTRRLLARHHRWHRGEYRCTRCDKSFHDHASLRKHVDAIHLMLEYICNICGKKYRSKSGLQKHSSVHQPDKSHPCQCGDSFSTMAKLHWHKEKCHGPPKAMECGTCFKTFARDSVLRKHMLSHSDTREFQCATCDKRFKRRGNLKQHMETHTRSKCDICQKEYHGLRQ</sequence>
<feature type="domain" description="C2H2-type" evidence="8">
    <location>
        <begin position="62"/>
        <end position="89"/>
    </location>
</feature>
<dbReference type="EMBL" id="GG666740">
    <property type="protein sequence ID" value="EEN42218.1"/>
    <property type="molecule type" value="Genomic_DNA"/>
</dbReference>
<evidence type="ECO:0000256" key="7">
    <source>
        <dbReference type="PROSITE-ProRule" id="PRU00042"/>
    </source>
</evidence>
<evidence type="ECO:0000256" key="2">
    <source>
        <dbReference type="ARBA" id="ARBA00022723"/>
    </source>
</evidence>
<reference evidence="9" key="1">
    <citation type="journal article" date="2008" name="Nature">
        <title>The amphioxus genome and the evolution of the chordate karyotype.</title>
        <authorList>
            <consortium name="US DOE Joint Genome Institute (JGI-PGF)"/>
            <person name="Putnam N.H."/>
            <person name="Butts T."/>
            <person name="Ferrier D.E.K."/>
            <person name="Furlong R.F."/>
            <person name="Hellsten U."/>
            <person name="Kawashima T."/>
            <person name="Robinson-Rechavi M."/>
            <person name="Shoguchi E."/>
            <person name="Terry A."/>
            <person name="Yu J.-K."/>
            <person name="Benito-Gutierrez E.L."/>
            <person name="Dubchak I."/>
            <person name="Garcia-Fernandez J."/>
            <person name="Gibson-Brown J.J."/>
            <person name="Grigoriev I.V."/>
            <person name="Horton A.C."/>
            <person name="de Jong P.J."/>
            <person name="Jurka J."/>
            <person name="Kapitonov V.V."/>
            <person name="Kohara Y."/>
            <person name="Kuroki Y."/>
            <person name="Lindquist E."/>
            <person name="Lucas S."/>
            <person name="Osoegawa K."/>
            <person name="Pennacchio L.A."/>
            <person name="Salamov A.A."/>
            <person name="Satou Y."/>
            <person name="Sauka-Spengler T."/>
            <person name="Schmutz J."/>
            <person name="Shin-I T."/>
            <person name="Toyoda A."/>
            <person name="Bronner-Fraser M."/>
            <person name="Fujiyama A."/>
            <person name="Holland L.Z."/>
            <person name="Holland P.W.H."/>
            <person name="Satoh N."/>
            <person name="Rokhsar D.S."/>
        </authorList>
    </citation>
    <scope>NUCLEOTIDE SEQUENCE [LARGE SCALE GENOMIC DNA]</scope>
    <source>
        <strain evidence="9">S238N-H82</strain>
        <tissue evidence="9">Testes</tissue>
    </source>
</reference>
<evidence type="ECO:0000256" key="6">
    <source>
        <dbReference type="ARBA" id="ARBA00023242"/>
    </source>
</evidence>
<feature type="domain" description="C2H2-type" evidence="8">
    <location>
        <begin position="8"/>
        <end position="35"/>
    </location>
</feature>
<keyword evidence="4 7" id="KW-0863">Zinc-finger</keyword>
<dbReference type="GO" id="GO:0008270">
    <property type="term" value="F:zinc ion binding"/>
    <property type="evidence" value="ECO:0007669"/>
    <property type="project" value="UniProtKB-KW"/>
</dbReference>
<dbReference type="InParanoid" id="C3ZZ16"/>
<keyword evidence="2" id="KW-0479">Metal-binding</keyword>
<dbReference type="PROSITE" id="PS00028">
    <property type="entry name" value="ZINC_FINGER_C2H2_1"/>
    <property type="match status" value="5"/>
</dbReference>
<keyword evidence="5" id="KW-0862">Zinc</keyword>
<dbReference type="eggNOG" id="KOG1721">
    <property type="taxonomic scope" value="Eukaryota"/>
</dbReference>
<dbReference type="FunFam" id="3.30.160.60:FF:000446">
    <property type="entry name" value="Zinc finger protein"/>
    <property type="match status" value="1"/>
</dbReference>
<dbReference type="SMART" id="SM00355">
    <property type="entry name" value="ZnF_C2H2"/>
    <property type="match status" value="6"/>
</dbReference>
<dbReference type="PANTHER" id="PTHR23226:SF416">
    <property type="entry name" value="FI01424P"/>
    <property type="match status" value="1"/>
</dbReference>
<dbReference type="InterPro" id="IPR036236">
    <property type="entry name" value="Znf_C2H2_sf"/>
</dbReference>
<evidence type="ECO:0000256" key="4">
    <source>
        <dbReference type="ARBA" id="ARBA00022771"/>
    </source>
</evidence>
<evidence type="ECO:0000256" key="1">
    <source>
        <dbReference type="ARBA" id="ARBA00004123"/>
    </source>
</evidence>
<proteinExistence type="predicted"/>
<evidence type="ECO:0000256" key="5">
    <source>
        <dbReference type="ARBA" id="ARBA00022833"/>
    </source>
</evidence>
<feature type="domain" description="C2H2-type" evidence="8">
    <location>
        <begin position="34"/>
        <end position="57"/>
    </location>
</feature>
<dbReference type="InterPro" id="IPR013087">
    <property type="entry name" value="Znf_C2H2_type"/>
</dbReference>
<comment type="subcellular location">
    <subcellularLocation>
        <location evidence="1">Nucleus</location>
    </subcellularLocation>
</comment>
<evidence type="ECO:0000259" key="8">
    <source>
        <dbReference type="PROSITE" id="PS50157"/>
    </source>
</evidence>
<evidence type="ECO:0000313" key="9">
    <source>
        <dbReference type="EMBL" id="EEN42218.1"/>
    </source>
</evidence>
<keyword evidence="3" id="KW-0677">Repeat</keyword>
<gene>
    <name evidence="9" type="ORF">BRAFLDRAFT_254679</name>
</gene>
<protein>
    <recommendedName>
        <fullName evidence="8">C2H2-type domain-containing protein</fullName>
    </recommendedName>
</protein>
<dbReference type="Gene3D" id="3.30.160.60">
    <property type="entry name" value="Classic Zinc Finger"/>
    <property type="match status" value="4"/>
</dbReference>